<dbReference type="InterPro" id="IPR050879">
    <property type="entry name" value="Acyltransferase_3"/>
</dbReference>
<keyword evidence="3" id="KW-0808">Transferase</keyword>
<dbReference type="Pfam" id="PF01757">
    <property type="entry name" value="Acyl_transf_3"/>
    <property type="match status" value="1"/>
</dbReference>
<feature type="transmembrane region" description="Helical" evidence="1">
    <location>
        <begin position="84"/>
        <end position="106"/>
    </location>
</feature>
<dbReference type="GO" id="GO:0009103">
    <property type="term" value="P:lipopolysaccharide biosynthetic process"/>
    <property type="evidence" value="ECO:0007669"/>
    <property type="project" value="TreeGrafter"/>
</dbReference>
<protein>
    <submittedName>
        <fullName evidence="3">Putative acetyltransferase</fullName>
    </submittedName>
</protein>
<feature type="transmembrane region" description="Helical" evidence="1">
    <location>
        <begin position="178"/>
        <end position="197"/>
    </location>
</feature>
<organism evidence="3">
    <name type="scientific">Pseudomonas sp. LM8</name>
    <dbReference type="NCBI Taxonomy" id="545908"/>
    <lineage>
        <taxon>Bacteria</taxon>
        <taxon>Pseudomonadati</taxon>
        <taxon>Pseudomonadota</taxon>
        <taxon>Gammaproteobacteria</taxon>
        <taxon>Pseudomonadales</taxon>
        <taxon>Pseudomonadaceae</taxon>
        <taxon>Pseudomonas</taxon>
    </lineage>
</organism>
<keyword evidence="1" id="KW-1133">Transmembrane helix</keyword>
<name>A0A097H0U5_9PSED</name>
<evidence type="ECO:0000313" key="3">
    <source>
        <dbReference type="EMBL" id="AIT41780.1"/>
    </source>
</evidence>
<feature type="transmembrane region" description="Helical" evidence="1">
    <location>
        <begin position="12"/>
        <end position="33"/>
    </location>
</feature>
<feature type="transmembrane region" description="Helical" evidence="1">
    <location>
        <begin position="233"/>
        <end position="252"/>
    </location>
</feature>
<dbReference type="GO" id="GO:0016020">
    <property type="term" value="C:membrane"/>
    <property type="evidence" value="ECO:0007669"/>
    <property type="project" value="TreeGrafter"/>
</dbReference>
<keyword evidence="3" id="KW-0614">Plasmid</keyword>
<accession>A0A097H0U5</accession>
<dbReference type="EMBL" id="KJ940994">
    <property type="protein sequence ID" value="AIT41780.1"/>
    <property type="molecule type" value="Genomic_DNA"/>
</dbReference>
<keyword evidence="1" id="KW-0472">Membrane</keyword>
<evidence type="ECO:0000256" key="1">
    <source>
        <dbReference type="SAM" id="Phobius"/>
    </source>
</evidence>
<dbReference type="GO" id="GO:0016747">
    <property type="term" value="F:acyltransferase activity, transferring groups other than amino-acyl groups"/>
    <property type="evidence" value="ECO:0007669"/>
    <property type="project" value="InterPro"/>
</dbReference>
<feature type="transmembrane region" description="Helical" evidence="1">
    <location>
        <begin position="152"/>
        <end position="171"/>
    </location>
</feature>
<reference evidence="3" key="1">
    <citation type="journal article" date="2014" name="PLoS ONE">
        <title>Mobility and generation of mosaic non-autonomous transposons by Tn3-derived inverted-repeat miniature elements (TIMEs).</title>
        <authorList>
            <person name="Szuplewska M."/>
            <person name="Ludwiczak M."/>
            <person name="Lyzwa K."/>
            <person name="Czarnecki J."/>
            <person name="Bartosik D."/>
        </authorList>
    </citation>
    <scope>NUCLEOTIDE SEQUENCE</scope>
    <source>
        <strain evidence="3">LM8</strain>
        <plasmid evidence="3">pLM8P2</plasmid>
    </source>
</reference>
<dbReference type="RefSeq" id="WP_173267137.1">
    <property type="nucleotide sequence ID" value="NZ_KJ940994.1"/>
</dbReference>
<dbReference type="PANTHER" id="PTHR23028:SF53">
    <property type="entry name" value="ACYL_TRANSF_3 DOMAIN-CONTAINING PROTEIN"/>
    <property type="match status" value="1"/>
</dbReference>
<keyword evidence="1" id="KW-0812">Transmembrane</keyword>
<geneLocation type="plasmid" evidence="3">
    <name>pLM8P2</name>
</geneLocation>
<sequence length="353" mass="38722">MKQMTFGSRNNNFDFLRFVAACLVLVGHSYWLSGRLPEEPLRHFTGHTDVADLAVDAFFVISGFLITASYLHGSSNVGFVLKRALRIFPGLAFSVAFAVLIIGPLATQLPLAEYFTHPQTAAFLSNLFMVTSYDLPGVFSGNPFPEVVNGSFWTLPLEGLMYCGILALGILRLLRGSMIMLALAAFAVAHFVLLPMLGIESVTLVKLSRLGMFFLAGSALYMIRKSVPWDGRIAVACLAGSLLALGHASWFIIHLFTLPYLVIYFAYLPIPGLANFGKHGDFSYGMYIFGFPVQQLIMHWLGAQLSIPLFALLSLTITLCFAVLSWKLVEQPALRLKRLAAPATVKADRTAST</sequence>
<dbReference type="AlphaFoldDB" id="A0A097H0U5"/>
<feature type="transmembrane region" description="Helical" evidence="1">
    <location>
        <begin position="307"/>
        <end position="329"/>
    </location>
</feature>
<evidence type="ECO:0000259" key="2">
    <source>
        <dbReference type="Pfam" id="PF01757"/>
    </source>
</evidence>
<dbReference type="PANTHER" id="PTHR23028">
    <property type="entry name" value="ACETYLTRANSFERASE"/>
    <property type="match status" value="1"/>
</dbReference>
<feature type="domain" description="Acyltransferase 3" evidence="2">
    <location>
        <begin position="11"/>
        <end position="324"/>
    </location>
</feature>
<proteinExistence type="predicted"/>
<feature type="transmembrane region" description="Helical" evidence="1">
    <location>
        <begin position="53"/>
        <end position="72"/>
    </location>
</feature>
<feature type="transmembrane region" description="Helical" evidence="1">
    <location>
        <begin position="258"/>
        <end position="277"/>
    </location>
</feature>
<dbReference type="InterPro" id="IPR002656">
    <property type="entry name" value="Acyl_transf_3_dom"/>
</dbReference>